<evidence type="ECO:0000256" key="1">
    <source>
        <dbReference type="SAM" id="Coils"/>
    </source>
</evidence>
<dbReference type="AlphaFoldDB" id="A0A2G8LI41"/>
<feature type="domain" description="BEN" evidence="3">
    <location>
        <begin position="192"/>
        <end position="294"/>
    </location>
</feature>
<dbReference type="EMBL" id="MRZV01000070">
    <property type="protein sequence ID" value="PIK59916.1"/>
    <property type="molecule type" value="Genomic_DNA"/>
</dbReference>
<dbReference type="Pfam" id="PF10523">
    <property type="entry name" value="BEN"/>
    <property type="match status" value="1"/>
</dbReference>
<feature type="region of interest" description="Disordered" evidence="2">
    <location>
        <begin position="25"/>
        <end position="66"/>
    </location>
</feature>
<name>A0A2G8LI41_STIJA</name>
<keyword evidence="5" id="KW-1185">Reference proteome</keyword>
<dbReference type="PROSITE" id="PS51457">
    <property type="entry name" value="BEN"/>
    <property type="match status" value="1"/>
</dbReference>
<evidence type="ECO:0000256" key="2">
    <source>
        <dbReference type="SAM" id="MobiDB-lite"/>
    </source>
</evidence>
<proteinExistence type="predicted"/>
<feature type="compositionally biased region" description="Basic and acidic residues" evidence="2">
    <location>
        <begin position="32"/>
        <end position="45"/>
    </location>
</feature>
<accession>A0A2G8LI41</accession>
<sequence length="297" mass="32847">KQRAQLRQHPSSTVAVTKKRKCYRGSKALLQQKKDQENEVGEKNKNSTQNSTANEQGNKEHEVSGLNATAPSKIVNEEMIWHELSNLRAMVEQLMQEMAALSEDVAQIKEAQNRDSLQETSGFFSESMGVLNDVPDYLESSFLPSAPTSTPPLVVGTTTSLSEQSSECLPQTFSLTAASTSTPPPVITLNQQSGATGFLSETFLQSLSSYADQPNTIARKLARQIFSREEMLRCNCNGSHGRDALPAQKLDLLRKYLFELTQTPPSRQAVVWRAATTSLDACFRSKRSYLKKTQVGI</sequence>
<dbReference type="OrthoDB" id="10582635at2759"/>
<evidence type="ECO:0000313" key="4">
    <source>
        <dbReference type="EMBL" id="PIK59916.1"/>
    </source>
</evidence>
<evidence type="ECO:0000313" key="5">
    <source>
        <dbReference type="Proteomes" id="UP000230750"/>
    </source>
</evidence>
<gene>
    <name evidence="4" type="ORF">BSL78_03136</name>
</gene>
<evidence type="ECO:0000259" key="3">
    <source>
        <dbReference type="PROSITE" id="PS51457"/>
    </source>
</evidence>
<feature type="coiled-coil region" evidence="1">
    <location>
        <begin position="84"/>
        <end position="111"/>
    </location>
</feature>
<feature type="region of interest" description="Disordered" evidence="2">
    <location>
        <begin position="1"/>
        <end position="20"/>
    </location>
</feature>
<reference evidence="4 5" key="1">
    <citation type="journal article" date="2017" name="PLoS Biol.">
        <title>The sea cucumber genome provides insights into morphological evolution and visceral regeneration.</title>
        <authorList>
            <person name="Zhang X."/>
            <person name="Sun L."/>
            <person name="Yuan J."/>
            <person name="Sun Y."/>
            <person name="Gao Y."/>
            <person name="Zhang L."/>
            <person name="Li S."/>
            <person name="Dai H."/>
            <person name="Hamel J.F."/>
            <person name="Liu C."/>
            <person name="Yu Y."/>
            <person name="Liu S."/>
            <person name="Lin W."/>
            <person name="Guo K."/>
            <person name="Jin S."/>
            <person name="Xu P."/>
            <person name="Storey K.B."/>
            <person name="Huan P."/>
            <person name="Zhang T."/>
            <person name="Zhou Y."/>
            <person name="Zhang J."/>
            <person name="Lin C."/>
            <person name="Li X."/>
            <person name="Xing L."/>
            <person name="Huo D."/>
            <person name="Sun M."/>
            <person name="Wang L."/>
            <person name="Mercier A."/>
            <person name="Li F."/>
            <person name="Yang H."/>
            <person name="Xiang J."/>
        </authorList>
    </citation>
    <scope>NUCLEOTIDE SEQUENCE [LARGE SCALE GENOMIC DNA]</scope>
    <source>
        <strain evidence="4">Shaxun</strain>
        <tissue evidence="4">Muscle</tissue>
    </source>
</reference>
<dbReference type="SMART" id="SM01025">
    <property type="entry name" value="BEN"/>
    <property type="match status" value="1"/>
</dbReference>
<organism evidence="4 5">
    <name type="scientific">Stichopus japonicus</name>
    <name type="common">Sea cucumber</name>
    <dbReference type="NCBI Taxonomy" id="307972"/>
    <lineage>
        <taxon>Eukaryota</taxon>
        <taxon>Metazoa</taxon>
        <taxon>Echinodermata</taxon>
        <taxon>Eleutherozoa</taxon>
        <taxon>Echinozoa</taxon>
        <taxon>Holothuroidea</taxon>
        <taxon>Aspidochirotacea</taxon>
        <taxon>Aspidochirotida</taxon>
        <taxon>Stichopodidae</taxon>
        <taxon>Apostichopus</taxon>
    </lineage>
</organism>
<protein>
    <recommendedName>
        <fullName evidence="3">BEN domain-containing protein</fullName>
    </recommendedName>
</protein>
<keyword evidence="1" id="KW-0175">Coiled coil</keyword>
<comment type="caution">
    <text evidence="4">The sequence shown here is derived from an EMBL/GenBank/DDBJ whole genome shotgun (WGS) entry which is preliminary data.</text>
</comment>
<dbReference type="InterPro" id="IPR018379">
    <property type="entry name" value="BEN_domain"/>
</dbReference>
<feature type="compositionally biased region" description="Polar residues" evidence="2">
    <location>
        <begin position="46"/>
        <end position="56"/>
    </location>
</feature>
<feature type="non-terminal residue" evidence="4">
    <location>
        <position position="1"/>
    </location>
</feature>
<dbReference type="GO" id="GO:0003677">
    <property type="term" value="F:DNA binding"/>
    <property type="evidence" value="ECO:0007669"/>
    <property type="project" value="InterPro"/>
</dbReference>
<dbReference type="Proteomes" id="UP000230750">
    <property type="component" value="Unassembled WGS sequence"/>
</dbReference>